<proteinExistence type="predicted"/>
<dbReference type="GeneID" id="25259300"/>
<evidence type="ECO:0000313" key="3">
    <source>
        <dbReference type="Proteomes" id="UP000029725"/>
    </source>
</evidence>
<organism evidence="2 3">
    <name type="scientific">Mitosporidium daphniae</name>
    <dbReference type="NCBI Taxonomy" id="1485682"/>
    <lineage>
        <taxon>Eukaryota</taxon>
        <taxon>Fungi</taxon>
        <taxon>Fungi incertae sedis</taxon>
        <taxon>Microsporidia</taxon>
        <taxon>Mitosporidium</taxon>
    </lineage>
</organism>
<dbReference type="Proteomes" id="UP000029725">
    <property type="component" value="Unassembled WGS sequence"/>
</dbReference>
<dbReference type="RefSeq" id="XP_013238250.1">
    <property type="nucleotide sequence ID" value="XM_013382796.1"/>
</dbReference>
<evidence type="ECO:0000256" key="1">
    <source>
        <dbReference type="SAM" id="Coils"/>
    </source>
</evidence>
<reference evidence="2 3" key="1">
    <citation type="submission" date="2014-04" db="EMBL/GenBank/DDBJ databases">
        <title>A new species of microsporidia sheds light on the evolution of extreme parasitism.</title>
        <authorList>
            <person name="Haag K.L."/>
            <person name="James T.Y."/>
            <person name="Larsson R."/>
            <person name="Schaer T.M."/>
            <person name="Refardt D."/>
            <person name="Pombert J.-F."/>
            <person name="Ebert D."/>
        </authorList>
    </citation>
    <scope>NUCLEOTIDE SEQUENCE [LARGE SCALE GENOMIC DNA]</scope>
    <source>
        <strain evidence="2 3">UGP3</strain>
        <tissue evidence="2">Spores</tissue>
    </source>
</reference>
<feature type="coiled-coil region" evidence="1">
    <location>
        <begin position="125"/>
        <end position="194"/>
    </location>
</feature>
<keyword evidence="3" id="KW-1185">Reference proteome</keyword>
<accession>A0A098VS03</accession>
<keyword evidence="1" id="KW-0175">Coiled coil</keyword>
<dbReference type="VEuPathDB" id="MicrosporidiaDB:DI09_26p230"/>
<gene>
    <name evidence="2" type="ORF">DI09_26p230</name>
</gene>
<protein>
    <submittedName>
        <fullName evidence="2">Uncharacterized protein</fullName>
    </submittedName>
</protein>
<dbReference type="HOGENOM" id="CLU_1372507_0_0_1"/>
<comment type="caution">
    <text evidence="2">The sequence shown here is derived from an EMBL/GenBank/DDBJ whole genome shotgun (WGS) entry which is preliminary data.</text>
</comment>
<dbReference type="AlphaFoldDB" id="A0A098VS03"/>
<sequence>MTSTMHRKSDSGKKTSDFEESTNFVAALMADITATWSHNAIASLPLTDYREATSAESALFSFKRFTDMHIDDESMLEKSKIQNSYFSSALRLKQLYAKVSNQPGSKFTPEIIALIKEIPLFQFPIDRLQETYAQFEQQKASTLQKKDDFEDEIKFLRTRLSLSDMEFIRTDDQLAILEAEVDNLELEIQRASHGLNKIS</sequence>
<dbReference type="EMBL" id="JMKJ01000188">
    <property type="protein sequence ID" value="KGG51823.1"/>
    <property type="molecule type" value="Genomic_DNA"/>
</dbReference>
<evidence type="ECO:0000313" key="2">
    <source>
        <dbReference type="EMBL" id="KGG51823.1"/>
    </source>
</evidence>
<name>A0A098VS03_9MICR</name>
<dbReference type="SUPFAM" id="SSF57997">
    <property type="entry name" value="Tropomyosin"/>
    <property type="match status" value="1"/>
</dbReference>